<dbReference type="InterPro" id="IPR000182">
    <property type="entry name" value="GNAT_dom"/>
</dbReference>
<proteinExistence type="predicted"/>
<dbReference type="InterPro" id="IPR016181">
    <property type="entry name" value="Acyl_CoA_acyltransferase"/>
</dbReference>
<evidence type="ECO:0000313" key="2">
    <source>
        <dbReference type="EMBL" id="MDQ8936284.1"/>
    </source>
</evidence>
<dbReference type="CDD" id="cd04301">
    <property type="entry name" value="NAT_SF"/>
    <property type="match status" value="1"/>
</dbReference>
<organism evidence="2 3">
    <name type="scientific">Acinetobacter rudis</name>
    <dbReference type="NCBI Taxonomy" id="632955"/>
    <lineage>
        <taxon>Bacteria</taxon>
        <taxon>Pseudomonadati</taxon>
        <taxon>Pseudomonadota</taxon>
        <taxon>Gammaproteobacteria</taxon>
        <taxon>Moraxellales</taxon>
        <taxon>Moraxellaceae</taxon>
        <taxon>Acinetobacter</taxon>
    </lineage>
</organism>
<sequence>MQGSPTNQLVESYSLNQFQLCDFDELTPDQLKSRKDFKLEEKYLNIHKTFMKIVPDKELRKKRPYSVLYLISPNKIVGFIILKYRTNLPNNFKQKLQLPTGTQALEVCFLAVDQDYRDRGFGETLLIEGISLAREFAAENPQCSILYLNAADEKSARFYDKQGLQRYQNSLVFVQSLL</sequence>
<dbReference type="Proteomes" id="UP001243844">
    <property type="component" value="Unassembled WGS sequence"/>
</dbReference>
<dbReference type="Gene3D" id="3.40.630.30">
    <property type="match status" value="1"/>
</dbReference>
<dbReference type="SUPFAM" id="SSF55729">
    <property type="entry name" value="Acyl-CoA N-acyltransferases (Nat)"/>
    <property type="match status" value="1"/>
</dbReference>
<dbReference type="RefSeq" id="WP_096902440.1">
    <property type="nucleotide sequence ID" value="NZ_JAVIDN010000021.1"/>
</dbReference>
<dbReference type="Pfam" id="PF00583">
    <property type="entry name" value="Acetyltransf_1"/>
    <property type="match status" value="1"/>
</dbReference>
<dbReference type="EMBL" id="JAVIDL010000021">
    <property type="protein sequence ID" value="MDQ8936284.1"/>
    <property type="molecule type" value="Genomic_DNA"/>
</dbReference>
<dbReference type="GO" id="GO:0016747">
    <property type="term" value="F:acyltransferase activity, transferring groups other than amino-acyl groups"/>
    <property type="evidence" value="ECO:0007669"/>
    <property type="project" value="InterPro"/>
</dbReference>
<evidence type="ECO:0000259" key="1">
    <source>
        <dbReference type="PROSITE" id="PS51186"/>
    </source>
</evidence>
<name>A0AAW8JAR0_9GAMM</name>
<dbReference type="AlphaFoldDB" id="A0AAW8JAR0"/>
<comment type="caution">
    <text evidence="2">The sequence shown here is derived from an EMBL/GenBank/DDBJ whole genome shotgun (WGS) entry which is preliminary data.</text>
</comment>
<dbReference type="PROSITE" id="PS51186">
    <property type="entry name" value="GNAT"/>
    <property type="match status" value="1"/>
</dbReference>
<accession>A0AAW8JAR0</accession>
<reference evidence="2" key="1">
    <citation type="submission" date="2023-08" db="EMBL/GenBank/DDBJ databases">
        <title>Emergence of clinically-relevant ST2 carbapenem-resistant Acinetobacter baumannii strains in hospital sewages in Zhejiang, East of China.</title>
        <authorList>
            <person name="Kaichao C."/>
            <person name="Zhang R."/>
        </authorList>
    </citation>
    <scope>NUCLEOTIDE SEQUENCE</scope>
    <source>
        <strain evidence="2">M-RB-37</strain>
    </source>
</reference>
<gene>
    <name evidence="2" type="ORF">RFH47_11180</name>
</gene>
<protein>
    <submittedName>
        <fullName evidence="2">GNAT family N-acetyltransferase</fullName>
    </submittedName>
</protein>
<feature type="domain" description="N-acetyltransferase" evidence="1">
    <location>
        <begin position="21"/>
        <end position="178"/>
    </location>
</feature>
<evidence type="ECO:0000313" key="3">
    <source>
        <dbReference type="Proteomes" id="UP001243844"/>
    </source>
</evidence>